<evidence type="ECO:0000313" key="4">
    <source>
        <dbReference type="EMBL" id="AHB86588.1"/>
    </source>
</evidence>
<accession>A0A0A7A839</accession>
<dbReference type="PROSITE" id="PS51797">
    <property type="entry name" value="TCTP_3"/>
    <property type="match status" value="1"/>
</dbReference>
<dbReference type="Pfam" id="PF00838">
    <property type="entry name" value="TCTP"/>
    <property type="match status" value="1"/>
</dbReference>
<comment type="similarity">
    <text evidence="2">Belongs to the TCTP family.</text>
</comment>
<evidence type="ECO:0000256" key="2">
    <source>
        <dbReference type="PROSITE-ProRule" id="PRU01133"/>
    </source>
</evidence>
<organism evidence="4">
    <name type="scientific">Scatophagus argus</name>
    <name type="common">Spotted scat</name>
    <name type="synonym">Chaetodon argus</name>
    <dbReference type="NCBI Taxonomy" id="75038"/>
    <lineage>
        <taxon>Eukaryota</taxon>
        <taxon>Metazoa</taxon>
        <taxon>Chordata</taxon>
        <taxon>Craniata</taxon>
        <taxon>Vertebrata</taxon>
        <taxon>Euteleostomi</taxon>
        <taxon>Actinopterygii</taxon>
        <taxon>Neopterygii</taxon>
        <taxon>Teleostei</taxon>
        <taxon>Neoteleostei</taxon>
        <taxon>Acanthomorphata</taxon>
        <taxon>Eupercaria</taxon>
        <taxon>Scatophagidae</taxon>
        <taxon>Scatophagus</taxon>
    </lineage>
</organism>
<dbReference type="GO" id="GO:0005737">
    <property type="term" value="C:cytoplasm"/>
    <property type="evidence" value="ECO:0007669"/>
    <property type="project" value="TreeGrafter"/>
</dbReference>
<dbReference type="InterPro" id="IPR011057">
    <property type="entry name" value="Mss4-like_sf"/>
</dbReference>
<name>A0A0A7A839_SCAAR</name>
<protein>
    <recommendedName>
        <fullName evidence="1">Translationally-controlled tumor protein homolog</fullName>
    </recommendedName>
</protein>
<dbReference type="PANTHER" id="PTHR11991:SF0">
    <property type="entry name" value="TRANSLATIONALLY-CONTROLLED TUMOR PROTEIN"/>
    <property type="match status" value="1"/>
</dbReference>
<dbReference type="InterPro" id="IPR018105">
    <property type="entry name" value="Translational_control_tumour_p"/>
</dbReference>
<dbReference type="Gene3D" id="2.170.150.10">
    <property type="entry name" value="Metal Binding Protein, Guanine Nucleotide Exchange Factor, Chain A"/>
    <property type="match status" value="1"/>
</dbReference>
<dbReference type="InterPro" id="IPR034737">
    <property type="entry name" value="TCTP"/>
</dbReference>
<dbReference type="GO" id="GO:0005509">
    <property type="term" value="F:calcium ion binding"/>
    <property type="evidence" value="ECO:0007669"/>
    <property type="project" value="TreeGrafter"/>
</dbReference>
<dbReference type="PROSITE" id="PS01003">
    <property type="entry name" value="TCTP_2"/>
    <property type="match status" value="1"/>
</dbReference>
<dbReference type="SUPFAM" id="SSF51316">
    <property type="entry name" value="Mss4-like"/>
    <property type="match status" value="1"/>
</dbReference>
<feature type="domain" description="TCTP" evidence="3">
    <location>
        <begin position="1"/>
        <end position="170"/>
    </location>
</feature>
<dbReference type="InterPro" id="IPR011323">
    <property type="entry name" value="Mss4/transl-control_tumour"/>
</dbReference>
<dbReference type="EMBL" id="KF649221">
    <property type="protein sequence ID" value="AHB86588.1"/>
    <property type="molecule type" value="mRNA"/>
</dbReference>
<dbReference type="PANTHER" id="PTHR11991">
    <property type="entry name" value="TRANSLATIONALLY CONTROLLED TUMOR PROTEIN-RELATED"/>
    <property type="match status" value="1"/>
</dbReference>
<dbReference type="InterPro" id="IPR018103">
    <property type="entry name" value="Translation_control_tumour_CS"/>
</dbReference>
<sequence length="170" mass="19377">MIIYKCVISNDEFFADTFKMKASEDGIFYEVEGKTVIRTEGFDESLISANASAEEVTEGCESSSTSGVDIVLNHHLQQTNFDVKSYTAYIKKYMKDIRAHLEKNNPARVEQFMADAQKAVKMVLKNFKDFEFFTGESMDTEGMVALLNYREDGVTPYMLFFKDGLVEEKC</sequence>
<reference evidence="4" key="1">
    <citation type="submission" date="2013-09" db="EMBL/GenBank/DDBJ databases">
        <title>Expression and correlation of osmoregulation related genes in spotted scat, Scatophugus argus, during salinity stress.</title>
        <authorList>
            <person name="Hu P."/>
            <person name="Li Q.S."/>
            <person name="Zhang B.J."/>
        </authorList>
    </citation>
    <scope>NUCLEOTIDE SEQUENCE</scope>
</reference>
<dbReference type="FunFam" id="2.170.150.10:FF:000002">
    <property type="entry name" value="Translationally-controlled tumor protein homolog"/>
    <property type="match status" value="1"/>
</dbReference>
<proteinExistence type="evidence at transcript level"/>
<dbReference type="AlphaFoldDB" id="A0A0A7A839"/>
<dbReference type="PRINTS" id="PR01653">
    <property type="entry name" value="TCTPROTEIN"/>
</dbReference>
<evidence type="ECO:0000259" key="3">
    <source>
        <dbReference type="PROSITE" id="PS51797"/>
    </source>
</evidence>
<evidence type="ECO:0000256" key="1">
    <source>
        <dbReference type="ARBA" id="ARBA00014759"/>
    </source>
</evidence>